<evidence type="ECO:0000256" key="3">
    <source>
        <dbReference type="ARBA" id="ARBA00023125"/>
    </source>
</evidence>
<feature type="domain" description="Primosomal protein N' 3' DNA-binding" evidence="4">
    <location>
        <begin position="30"/>
        <end position="127"/>
    </location>
</feature>
<reference evidence="5 6" key="1">
    <citation type="submission" date="2016-07" db="EMBL/GenBank/DDBJ databases">
        <title>High microdiversification within the ubiquitous acI lineage of Actinobacteria.</title>
        <authorList>
            <person name="Neuenschwander S.M."/>
            <person name="Salcher M."/>
            <person name="Ghai R."/>
            <person name="Pernthaler J."/>
        </authorList>
    </citation>
    <scope>NUCLEOTIDE SEQUENCE [LARGE SCALE GENOMIC DNA]</scope>
    <source>
        <strain evidence="5">MMS-21-148</strain>
    </source>
</reference>
<evidence type="ECO:0000259" key="4">
    <source>
        <dbReference type="Pfam" id="PF17764"/>
    </source>
</evidence>
<dbReference type="PANTHER" id="PTHR30580">
    <property type="entry name" value="PRIMOSOMAL PROTEIN N"/>
    <property type="match status" value="1"/>
</dbReference>
<dbReference type="AlphaFoldDB" id="A0AAD0DZ49"/>
<dbReference type="GO" id="GO:0005524">
    <property type="term" value="F:ATP binding"/>
    <property type="evidence" value="ECO:0007669"/>
    <property type="project" value="UniProtKB-KW"/>
</dbReference>
<protein>
    <submittedName>
        <fullName evidence="5">Primosomal protein N' (Replication factor Y) (Superfamily II helicase)</fullName>
    </submittedName>
</protein>
<dbReference type="EMBL" id="CP016769">
    <property type="protein sequence ID" value="ASY10637.1"/>
    <property type="molecule type" value="Genomic_DNA"/>
</dbReference>
<keyword evidence="5" id="KW-0378">Hydrolase</keyword>
<gene>
    <name evidence="5" type="ORF">A1s21148_03715</name>
</gene>
<dbReference type="PANTHER" id="PTHR30580:SF0">
    <property type="entry name" value="PRIMOSOMAL PROTEIN N"/>
    <property type="match status" value="1"/>
</dbReference>
<keyword evidence="3" id="KW-0238">DNA-binding</keyword>
<dbReference type="InterPro" id="IPR041222">
    <property type="entry name" value="PriA_3primeBD"/>
</dbReference>
<keyword evidence="1" id="KW-0547">Nucleotide-binding</keyword>
<dbReference type="InterPro" id="IPR042115">
    <property type="entry name" value="PriA_3primeBD_sf"/>
</dbReference>
<dbReference type="KEGG" id="plan:A1s21148_03715"/>
<keyword evidence="6" id="KW-1185">Reference proteome</keyword>
<evidence type="ECO:0000313" key="6">
    <source>
        <dbReference type="Proteomes" id="UP000217144"/>
    </source>
</evidence>
<evidence type="ECO:0000256" key="1">
    <source>
        <dbReference type="ARBA" id="ARBA00022741"/>
    </source>
</evidence>
<organism evidence="5 6">
    <name type="scientific">Candidatus Planktophila lacus</name>
    <dbReference type="NCBI Taxonomy" id="1884913"/>
    <lineage>
        <taxon>Bacteria</taxon>
        <taxon>Bacillati</taxon>
        <taxon>Actinomycetota</taxon>
        <taxon>Actinomycetes</taxon>
        <taxon>Candidatus Nanopelagicales</taxon>
        <taxon>Candidatus Nanopelagicaceae</taxon>
        <taxon>Candidatus Planktophila</taxon>
    </lineage>
</organism>
<dbReference type="GO" id="GO:0043138">
    <property type="term" value="F:3'-5' DNA helicase activity"/>
    <property type="evidence" value="ECO:0007669"/>
    <property type="project" value="TreeGrafter"/>
</dbReference>
<dbReference type="GO" id="GO:0006310">
    <property type="term" value="P:DNA recombination"/>
    <property type="evidence" value="ECO:0007669"/>
    <property type="project" value="TreeGrafter"/>
</dbReference>
<dbReference type="RefSeq" id="WP_095671126.1">
    <property type="nucleotide sequence ID" value="NZ_CP016769.1"/>
</dbReference>
<sequence length="627" mass="68772">MATARPLRLKREEVKRVDSAQAQHAAFVKVWVDTSVSHLDGTYDYLVPERLSQLVKPGIRVGVPFAGRDVEALVLERSDKSEITNLKFISSVISEEIVATPALIALISAISKRWICNQFDVIRSAIPARVASVDKAFTTEFRSSTTKDLANKGKGEVTYLHLAPHEDPLKRLSEFAQKAQAKGSVLIIVPEDRELELLKVEIPDALILTSSLSRTHRYSNYLTAINKSGQIIIGTRSAIFLTPPDLATLIVYRENSQSHYEPRHPGWNVRDVALLRQSEEELNLYFVGYSPSLEMARAIDSSSVKFLSKKARLQVSTFPQGNSELLPERIFSPIRTALKSGSVLFLVPKKGYASALMCKKCRNLAICPCGGKLSRSNQSAPPTCVHCSTTFSTRKCKWCNEDKLVLLGRGAIRHAEEIGRAFPGFPVINSDADTPVKEVTGKSSLVIATQGMAPRCEGGYSAAVLLEGGSFFSYSDLRGQERSREAFFEAAGQVKPGAPVLVAIDSSHPINAALASWNPAHMYKRELADLESLDLPPFTRPLTVDLATSEASTVAEGFKKALLDSRIPASTKVLGPSIRGGDKARIILTASEFDFADLTQFVGEFVKHRAIAKKEAMQVRIDPYSLS</sequence>
<name>A0AAD0DZ49_9ACTN</name>
<dbReference type="GO" id="GO:0006270">
    <property type="term" value="P:DNA replication initiation"/>
    <property type="evidence" value="ECO:0007669"/>
    <property type="project" value="TreeGrafter"/>
</dbReference>
<evidence type="ECO:0000313" key="5">
    <source>
        <dbReference type="EMBL" id="ASY10637.1"/>
    </source>
</evidence>
<dbReference type="Proteomes" id="UP000217144">
    <property type="component" value="Chromosome"/>
</dbReference>
<keyword evidence="5" id="KW-0347">Helicase</keyword>
<dbReference type="GO" id="GO:0003677">
    <property type="term" value="F:DNA binding"/>
    <property type="evidence" value="ECO:0007669"/>
    <property type="project" value="UniProtKB-KW"/>
</dbReference>
<accession>A0AAD0DZ49</accession>
<dbReference type="Pfam" id="PF17764">
    <property type="entry name" value="PriA_3primeBD"/>
    <property type="match status" value="1"/>
</dbReference>
<keyword evidence="2" id="KW-0067">ATP-binding</keyword>
<dbReference type="InterPro" id="IPR027417">
    <property type="entry name" value="P-loop_NTPase"/>
</dbReference>
<evidence type="ECO:0000256" key="2">
    <source>
        <dbReference type="ARBA" id="ARBA00022840"/>
    </source>
</evidence>
<dbReference type="Gene3D" id="3.40.50.300">
    <property type="entry name" value="P-loop containing nucleotide triphosphate hydrolases"/>
    <property type="match status" value="1"/>
</dbReference>
<dbReference type="Gene3D" id="3.40.1440.60">
    <property type="entry name" value="PriA, 3(prime) DNA-binding domain"/>
    <property type="match status" value="1"/>
</dbReference>
<proteinExistence type="predicted"/>
<dbReference type="GO" id="GO:0006302">
    <property type="term" value="P:double-strand break repair"/>
    <property type="evidence" value="ECO:0007669"/>
    <property type="project" value="TreeGrafter"/>
</dbReference>